<evidence type="ECO:0000313" key="3">
    <source>
        <dbReference type="Proteomes" id="UP001258945"/>
    </source>
</evidence>
<gene>
    <name evidence="2" type="ORF">RQ831_22060</name>
</gene>
<reference evidence="2 3" key="1">
    <citation type="journal article" date="2019" name="Microb. Pathog.">
        <title>Comparison of VITEK 2, MALDI-TOF MS, 16S rRNA gene sequencing, and whole-genome sequencing for identification of Roseomonas mucosa.</title>
        <authorList>
            <person name="Rudolph W.W."/>
            <person name="Gunzer F."/>
            <person name="Trauth M."/>
            <person name="Bunk B."/>
            <person name="Bigge R."/>
            <person name="Schrottner P."/>
        </authorList>
    </citation>
    <scope>NUCLEOTIDE SEQUENCE [LARGE SCALE GENOMIC DNA]</scope>
    <source>
        <strain evidence="2 3">DSM 103800</strain>
    </source>
</reference>
<accession>A0ABU3ML62</accession>
<evidence type="ECO:0000313" key="2">
    <source>
        <dbReference type="EMBL" id="MDT8333744.1"/>
    </source>
</evidence>
<comment type="caution">
    <text evidence="2">The sequence shown here is derived from an EMBL/GenBank/DDBJ whole genome shotgun (WGS) entry which is preliminary data.</text>
</comment>
<evidence type="ECO:0008006" key="4">
    <source>
        <dbReference type="Google" id="ProtNLM"/>
    </source>
</evidence>
<keyword evidence="1" id="KW-0732">Signal</keyword>
<sequence length="138" mass="15146">MSESIIPVRRQALRIGARAMAAVLCTSFLAACNRTAPIYNAEHVDFIGSAPLPTRTVQIQRAAASLGWVAEPQGPGVVRAALNLRSHQVTAAITYDPRQFSITYLSSANLLYDGTHIHRNYNSWIANLRDKIVEESGR</sequence>
<evidence type="ECO:0000256" key="1">
    <source>
        <dbReference type="SAM" id="SignalP"/>
    </source>
</evidence>
<dbReference type="RefSeq" id="WP_083671308.1">
    <property type="nucleotide sequence ID" value="NZ_CP015584.1"/>
</dbReference>
<name>A0ABU3ML62_9PROT</name>
<organism evidence="2 3">
    <name type="scientific">Roseomonas gilardii</name>
    <dbReference type="NCBI Taxonomy" id="257708"/>
    <lineage>
        <taxon>Bacteria</taxon>
        <taxon>Pseudomonadati</taxon>
        <taxon>Pseudomonadota</taxon>
        <taxon>Alphaproteobacteria</taxon>
        <taxon>Acetobacterales</taxon>
        <taxon>Roseomonadaceae</taxon>
        <taxon>Roseomonas</taxon>
    </lineage>
</organism>
<protein>
    <recommendedName>
        <fullName evidence="4">Lipoprotein</fullName>
    </recommendedName>
</protein>
<keyword evidence="3" id="KW-1185">Reference proteome</keyword>
<dbReference type="EMBL" id="JAVVDO010000072">
    <property type="protein sequence ID" value="MDT8333744.1"/>
    <property type="molecule type" value="Genomic_DNA"/>
</dbReference>
<dbReference type="Proteomes" id="UP001258945">
    <property type="component" value="Unassembled WGS sequence"/>
</dbReference>
<feature type="signal peptide" evidence="1">
    <location>
        <begin position="1"/>
        <end position="30"/>
    </location>
</feature>
<proteinExistence type="predicted"/>
<feature type="chain" id="PRO_5045450707" description="Lipoprotein" evidence="1">
    <location>
        <begin position="31"/>
        <end position="138"/>
    </location>
</feature>